<reference evidence="5" key="1">
    <citation type="journal article" date="2015" name="Proc. Natl. Acad. Sci. U.S.A.">
        <title>Networks of energetic and metabolic interactions define dynamics in microbial communities.</title>
        <authorList>
            <person name="Embree M."/>
            <person name="Liu J.K."/>
            <person name="Al-Bassam M.M."/>
            <person name="Zengler K."/>
        </authorList>
    </citation>
    <scope>NUCLEOTIDE SEQUENCE</scope>
</reference>
<proteinExistence type="predicted"/>
<dbReference type="EMBL" id="LNQE01001909">
    <property type="protein sequence ID" value="KUG02788.1"/>
    <property type="molecule type" value="Genomic_DNA"/>
</dbReference>
<dbReference type="Pfam" id="PF03167">
    <property type="entry name" value="UDG"/>
    <property type="match status" value="1"/>
</dbReference>
<comment type="caution">
    <text evidence="5">The sequence shown here is derived from an EMBL/GenBank/DDBJ whole genome shotgun (WGS) entry which is preliminary data.</text>
</comment>
<dbReference type="InterPro" id="IPR005122">
    <property type="entry name" value="Uracil-DNA_glycosylase-like"/>
</dbReference>
<dbReference type="SUPFAM" id="SSF52141">
    <property type="entry name" value="Uracil-DNA glycosylase-like"/>
    <property type="match status" value="1"/>
</dbReference>
<dbReference type="PANTHER" id="PTHR12159">
    <property type="entry name" value="G/T AND G/U MISMATCH-SPECIFIC DNA GLYCOSYLASE"/>
    <property type="match status" value="1"/>
</dbReference>
<dbReference type="GO" id="GO:0008263">
    <property type="term" value="F:pyrimidine-specific mismatch base pair DNA N-glycosylase activity"/>
    <property type="evidence" value="ECO:0007669"/>
    <property type="project" value="TreeGrafter"/>
</dbReference>
<protein>
    <submittedName>
        <fullName evidence="5">G:t/u mismatch-specific uracil/thymine dna-glycosylase</fullName>
    </submittedName>
</protein>
<organism evidence="5">
    <name type="scientific">hydrocarbon metagenome</name>
    <dbReference type="NCBI Taxonomy" id="938273"/>
    <lineage>
        <taxon>unclassified sequences</taxon>
        <taxon>metagenomes</taxon>
        <taxon>ecological metagenomes</taxon>
    </lineage>
</organism>
<sequence length="173" mass="19448">MSQPYQPLPDYLKPDLKVLFVGFNPSIRSGELGHHFASPNNRFWKILYESGLTPRKYSPAEDALLLELGYGLTNIAARPTRAAADVDTTEYDAGRELLLIKVRSNLPRVVCFVGKGVYQIYTRKRKADWGFQSNGTVPGVMDFVAPSSSGLVRMSMEQIVGIYRLLNEFLRDC</sequence>
<gene>
    <name evidence="5" type="ORF">ASZ90_019864</name>
</gene>
<keyword evidence="3" id="KW-0234">DNA repair</keyword>
<accession>A0A0W8E2D2</accession>
<dbReference type="InterPro" id="IPR036895">
    <property type="entry name" value="Uracil-DNA_glycosylase-like_sf"/>
</dbReference>
<evidence type="ECO:0000256" key="1">
    <source>
        <dbReference type="ARBA" id="ARBA00022763"/>
    </source>
</evidence>
<evidence type="ECO:0000256" key="2">
    <source>
        <dbReference type="ARBA" id="ARBA00022801"/>
    </source>
</evidence>
<evidence type="ECO:0000256" key="3">
    <source>
        <dbReference type="ARBA" id="ARBA00023204"/>
    </source>
</evidence>
<keyword evidence="1" id="KW-0227">DNA damage</keyword>
<dbReference type="AlphaFoldDB" id="A0A0W8E2D2"/>
<feature type="domain" description="Uracil-DNA glycosylase-like" evidence="4">
    <location>
        <begin position="9"/>
        <end position="155"/>
    </location>
</feature>
<dbReference type="GO" id="GO:0004844">
    <property type="term" value="F:uracil DNA N-glycosylase activity"/>
    <property type="evidence" value="ECO:0007669"/>
    <property type="project" value="TreeGrafter"/>
</dbReference>
<dbReference type="InterPro" id="IPR015637">
    <property type="entry name" value="MUG/TDG"/>
</dbReference>
<evidence type="ECO:0000313" key="5">
    <source>
        <dbReference type="EMBL" id="KUG02788.1"/>
    </source>
</evidence>
<dbReference type="Gene3D" id="3.40.470.10">
    <property type="entry name" value="Uracil-DNA glycosylase-like domain"/>
    <property type="match status" value="1"/>
</dbReference>
<name>A0A0W8E2D2_9ZZZZ</name>
<dbReference type="GO" id="GO:0006285">
    <property type="term" value="P:base-excision repair, AP site formation"/>
    <property type="evidence" value="ECO:0007669"/>
    <property type="project" value="InterPro"/>
</dbReference>
<dbReference type="CDD" id="cd10028">
    <property type="entry name" value="UDG-F2_TDG_MUG"/>
    <property type="match status" value="1"/>
</dbReference>
<keyword evidence="2" id="KW-0378">Hydrolase</keyword>
<evidence type="ECO:0000259" key="4">
    <source>
        <dbReference type="Pfam" id="PF03167"/>
    </source>
</evidence>
<dbReference type="PANTHER" id="PTHR12159:SF9">
    <property type="entry name" value="G_T MISMATCH-SPECIFIC THYMINE DNA GLYCOSYLASE"/>
    <property type="match status" value="1"/>
</dbReference>